<organism evidence="1 2">
    <name type="scientific">Racocetra persica</name>
    <dbReference type="NCBI Taxonomy" id="160502"/>
    <lineage>
        <taxon>Eukaryota</taxon>
        <taxon>Fungi</taxon>
        <taxon>Fungi incertae sedis</taxon>
        <taxon>Mucoromycota</taxon>
        <taxon>Glomeromycotina</taxon>
        <taxon>Glomeromycetes</taxon>
        <taxon>Diversisporales</taxon>
        <taxon>Gigasporaceae</taxon>
        <taxon>Racocetra</taxon>
    </lineage>
</organism>
<accession>A0ACA9SB72</accession>
<proteinExistence type="predicted"/>
<feature type="non-terminal residue" evidence="1">
    <location>
        <position position="1"/>
    </location>
</feature>
<dbReference type="EMBL" id="CAJVQC010104572">
    <property type="protein sequence ID" value="CAG8832745.1"/>
    <property type="molecule type" value="Genomic_DNA"/>
</dbReference>
<reference evidence="1" key="1">
    <citation type="submission" date="2021-06" db="EMBL/GenBank/DDBJ databases">
        <authorList>
            <person name="Kallberg Y."/>
            <person name="Tangrot J."/>
            <person name="Rosling A."/>
        </authorList>
    </citation>
    <scope>NUCLEOTIDE SEQUENCE</scope>
    <source>
        <strain evidence="1">MA461A</strain>
    </source>
</reference>
<feature type="non-terminal residue" evidence="1">
    <location>
        <position position="63"/>
    </location>
</feature>
<sequence length="63" mass="7055">DRPKINEVREKLEAMLGEGDNSVGSLTNDMNTLNVTMPNPPPLPMTPFNQQNNNANKRFSQNN</sequence>
<name>A0ACA9SB72_9GLOM</name>
<evidence type="ECO:0000313" key="2">
    <source>
        <dbReference type="Proteomes" id="UP000789920"/>
    </source>
</evidence>
<comment type="caution">
    <text evidence="1">The sequence shown here is derived from an EMBL/GenBank/DDBJ whole genome shotgun (WGS) entry which is preliminary data.</text>
</comment>
<evidence type="ECO:0000313" key="1">
    <source>
        <dbReference type="EMBL" id="CAG8832745.1"/>
    </source>
</evidence>
<keyword evidence="2" id="KW-1185">Reference proteome</keyword>
<dbReference type="Proteomes" id="UP000789920">
    <property type="component" value="Unassembled WGS sequence"/>
</dbReference>
<protein>
    <submittedName>
        <fullName evidence="1">28133_t:CDS:1</fullName>
    </submittedName>
</protein>
<gene>
    <name evidence="1" type="ORF">RPERSI_LOCUS28569</name>
</gene>